<evidence type="ECO:0000313" key="4">
    <source>
        <dbReference type="Proteomes" id="UP000248863"/>
    </source>
</evidence>
<sequence length="58" mass="5799">MTQPSTTDATRVAIVTGASRGIGAAVAERLARDGFAVVVNYAGDAAPAEALVRRIAAA</sequence>
<feature type="non-terminal residue" evidence="3">
    <location>
        <position position="58"/>
    </location>
</feature>
<dbReference type="SUPFAM" id="SSF51735">
    <property type="entry name" value="NAD(P)-binding Rossmann-fold domains"/>
    <property type="match status" value="1"/>
</dbReference>
<dbReference type="GO" id="GO:0016491">
    <property type="term" value="F:oxidoreductase activity"/>
    <property type="evidence" value="ECO:0007669"/>
    <property type="project" value="UniProtKB-KW"/>
</dbReference>
<comment type="caution">
    <text evidence="3">The sequence shown here is derived from an EMBL/GenBank/DDBJ whole genome shotgun (WGS) entry which is preliminary data.</text>
</comment>
<evidence type="ECO:0000256" key="2">
    <source>
        <dbReference type="ARBA" id="ARBA00023002"/>
    </source>
</evidence>
<dbReference type="EMBL" id="NPEU01000539">
    <property type="protein sequence ID" value="RAI31051.1"/>
    <property type="molecule type" value="Genomic_DNA"/>
</dbReference>
<evidence type="ECO:0000256" key="1">
    <source>
        <dbReference type="ARBA" id="ARBA00006484"/>
    </source>
</evidence>
<name>A0A327JYE9_9BRAD</name>
<keyword evidence="4" id="KW-1185">Reference proteome</keyword>
<dbReference type="RefSeq" id="WP_146618930.1">
    <property type="nucleotide sequence ID" value="NZ_NPEU01000539.1"/>
</dbReference>
<gene>
    <name evidence="3" type="ORF">CH338_26540</name>
</gene>
<reference evidence="3 4" key="1">
    <citation type="submission" date="2017-07" db="EMBL/GenBank/DDBJ databases">
        <title>Draft Genome Sequences of Select Purple Nonsulfur Bacteria.</title>
        <authorList>
            <person name="Lasarre B."/>
            <person name="Mckinlay J.B."/>
        </authorList>
    </citation>
    <scope>NUCLEOTIDE SEQUENCE [LARGE SCALE GENOMIC DNA]</scope>
    <source>
        <strain evidence="3 4">DSM 11907</strain>
    </source>
</reference>
<dbReference type="InterPro" id="IPR002347">
    <property type="entry name" value="SDR_fam"/>
</dbReference>
<protein>
    <submittedName>
        <fullName evidence="3">3-ketoacyl-ACP reductase</fullName>
    </submittedName>
</protein>
<proteinExistence type="inferred from homology"/>
<dbReference type="PANTHER" id="PTHR43639">
    <property type="entry name" value="OXIDOREDUCTASE, SHORT-CHAIN DEHYDROGENASE/REDUCTASE FAMILY (AFU_ORTHOLOGUE AFUA_5G02870)"/>
    <property type="match status" value="1"/>
</dbReference>
<dbReference type="OrthoDB" id="9786360at2"/>
<evidence type="ECO:0000313" key="3">
    <source>
        <dbReference type="EMBL" id="RAI31051.1"/>
    </source>
</evidence>
<dbReference type="Proteomes" id="UP000248863">
    <property type="component" value="Unassembled WGS sequence"/>
</dbReference>
<comment type="similarity">
    <text evidence="1">Belongs to the short-chain dehydrogenases/reductases (SDR) family.</text>
</comment>
<dbReference type="PANTHER" id="PTHR43639:SF1">
    <property type="entry name" value="SHORT-CHAIN DEHYDROGENASE_REDUCTASE FAMILY PROTEIN"/>
    <property type="match status" value="1"/>
</dbReference>
<dbReference type="Pfam" id="PF00106">
    <property type="entry name" value="adh_short"/>
    <property type="match status" value="1"/>
</dbReference>
<dbReference type="InterPro" id="IPR036291">
    <property type="entry name" value="NAD(P)-bd_dom_sf"/>
</dbReference>
<keyword evidence="2" id="KW-0560">Oxidoreductase</keyword>
<dbReference type="Gene3D" id="3.40.50.720">
    <property type="entry name" value="NAD(P)-binding Rossmann-like Domain"/>
    <property type="match status" value="1"/>
</dbReference>
<dbReference type="AlphaFoldDB" id="A0A327JYE9"/>
<organism evidence="3 4">
    <name type="scientific">Rhodoplanes elegans</name>
    <dbReference type="NCBI Taxonomy" id="29408"/>
    <lineage>
        <taxon>Bacteria</taxon>
        <taxon>Pseudomonadati</taxon>
        <taxon>Pseudomonadota</taxon>
        <taxon>Alphaproteobacteria</taxon>
        <taxon>Hyphomicrobiales</taxon>
        <taxon>Nitrobacteraceae</taxon>
        <taxon>Rhodoplanes</taxon>
    </lineage>
</organism>
<accession>A0A327JYE9</accession>